<feature type="chain" id="PRO_5003534143" evidence="5">
    <location>
        <begin position="29"/>
        <end position="320"/>
    </location>
</feature>
<evidence type="ECO:0000259" key="6">
    <source>
        <dbReference type="SMART" id="SM00849"/>
    </source>
</evidence>
<dbReference type="InterPro" id="IPR006311">
    <property type="entry name" value="TAT_signal"/>
</dbReference>
<dbReference type="InterPro" id="IPR001279">
    <property type="entry name" value="Metallo-B-lactamas"/>
</dbReference>
<dbReference type="PROSITE" id="PS51318">
    <property type="entry name" value="TAT"/>
    <property type="match status" value="1"/>
</dbReference>
<evidence type="ECO:0000313" key="7">
    <source>
        <dbReference type="EMBL" id="EHK55739.1"/>
    </source>
</evidence>
<dbReference type="CDD" id="cd07720">
    <property type="entry name" value="OPHC2-like_MBL-fold"/>
    <property type="match status" value="1"/>
</dbReference>
<dbReference type="Pfam" id="PF00753">
    <property type="entry name" value="Lactamase_B"/>
    <property type="match status" value="1"/>
</dbReference>
<keyword evidence="5" id="KW-0732">Signal</keyword>
<keyword evidence="2" id="KW-0479">Metal-binding</keyword>
<reference evidence="7 8" key="1">
    <citation type="journal article" date="2012" name="J. Bacteriol.">
        <title>Draft Genome Sequence of Mesorhizobium alhagi CCNWXJ12-2T, a Novel Salt-Resistant Species Isolated from the Desert of Northwestern China.</title>
        <authorList>
            <person name="Zhou M."/>
            <person name="Chen W."/>
            <person name="Chen H."/>
            <person name="Wei G."/>
        </authorList>
    </citation>
    <scope>NUCLEOTIDE SEQUENCE [LARGE SCALE GENOMIC DNA]</scope>
    <source>
        <strain evidence="7 8">CCNWXJ12-2</strain>
    </source>
</reference>
<evidence type="ECO:0000256" key="1">
    <source>
        <dbReference type="ARBA" id="ARBA00007749"/>
    </source>
</evidence>
<dbReference type="OrthoDB" id="9773738at2"/>
<sequence>MTTFTRRGFATTMLAAPLMAALPSPSLARAPQGAVESLTPLARINVGRFEITFLSDGFIDFPFNLFTGMPADEVEQLSAAHFVARPNGVRRGFTVWLIRDGDQLILVDSGPAGTVSKTSGRLPAALAAVGVDPEMIDAVIVTHMHVDHIAGLVAGGRTNFPNAEIYIDRRDVAHFTDPAKAAGAPDLLKSSFATAEQLVKLYPRLQRIDGERQIARGISTVDLSGHTPGQIGVRIEDGGRSLLLVADMIFHPAHPGFPELGLLFEADKAAADAARLRFFPRVADEKALVAATHMPFPGLGRIVKDAGSLRWVAADWEYAE</sequence>
<evidence type="ECO:0000313" key="8">
    <source>
        <dbReference type="Proteomes" id="UP000003250"/>
    </source>
</evidence>
<dbReference type="GO" id="GO:0046872">
    <property type="term" value="F:metal ion binding"/>
    <property type="evidence" value="ECO:0007669"/>
    <property type="project" value="UniProtKB-KW"/>
</dbReference>
<protein>
    <submittedName>
        <fullName evidence="7">Metallo-beta-lactamase family methyl parathion hydrolase</fullName>
    </submittedName>
</protein>
<keyword evidence="8" id="KW-1185">Reference proteome</keyword>
<name>H0HUA3_9HYPH</name>
<dbReference type="InterPro" id="IPR036866">
    <property type="entry name" value="RibonucZ/Hydroxyglut_hydro"/>
</dbReference>
<feature type="domain" description="Metallo-beta-lactamase" evidence="6">
    <location>
        <begin position="92"/>
        <end position="293"/>
    </location>
</feature>
<gene>
    <name evidence="7" type="ORF">MAXJ12_18723</name>
</gene>
<keyword evidence="4" id="KW-0862">Zinc</keyword>
<dbReference type="PANTHER" id="PTHR42978">
    <property type="entry name" value="QUORUM-QUENCHING LACTONASE YTNP-RELATED-RELATED"/>
    <property type="match status" value="1"/>
</dbReference>
<feature type="signal peptide" evidence="5">
    <location>
        <begin position="1"/>
        <end position="28"/>
    </location>
</feature>
<dbReference type="EMBL" id="AHAM01000149">
    <property type="protein sequence ID" value="EHK55739.1"/>
    <property type="molecule type" value="Genomic_DNA"/>
</dbReference>
<accession>H0HUA3</accession>
<evidence type="ECO:0000256" key="2">
    <source>
        <dbReference type="ARBA" id="ARBA00022723"/>
    </source>
</evidence>
<dbReference type="SUPFAM" id="SSF56281">
    <property type="entry name" value="Metallo-hydrolase/oxidoreductase"/>
    <property type="match status" value="1"/>
</dbReference>
<evidence type="ECO:0000256" key="3">
    <source>
        <dbReference type="ARBA" id="ARBA00022801"/>
    </source>
</evidence>
<dbReference type="PANTHER" id="PTHR42978:SF6">
    <property type="entry name" value="QUORUM-QUENCHING LACTONASE YTNP-RELATED"/>
    <property type="match status" value="1"/>
</dbReference>
<dbReference type="GO" id="GO:0016787">
    <property type="term" value="F:hydrolase activity"/>
    <property type="evidence" value="ECO:0007669"/>
    <property type="project" value="UniProtKB-KW"/>
</dbReference>
<dbReference type="PATRIC" id="fig|1107882.3.peg.3665"/>
<evidence type="ECO:0000256" key="4">
    <source>
        <dbReference type="ARBA" id="ARBA00022833"/>
    </source>
</evidence>
<dbReference type="Proteomes" id="UP000003250">
    <property type="component" value="Unassembled WGS sequence"/>
</dbReference>
<dbReference type="InterPro" id="IPR051013">
    <property type="entry name" value="MBL_superfamily_lactonases"/>
</dbReference>
<dbReference type="Gene3D" id="3.60.15.10">
    <property type="entry name" value="Ribonuclease Z/Hydroxyacylglutathione hydrolase-like"/>
    <property type="match status" value="1"/>
</dbReference>
<evidence type="ECO:0000256" key="5">
    <source>
        <dbReference type="SAM" id="SignalP"/>
    </source>
</evidence>
<organism evidence="7 8">
    <name type="scientific">Mesorhizobium alhagi CCNWXJ12-2</name>
    <dbReference type="NCBI Taxonomy" id="1107882"/>
    <lineage>
        <taxon>Bacteria</taxon>
        <taxon>Pseudomonadati</taxon>
        <taxon>Pseudomonadota</taxon>
        <taxon>Alphaproteobacteria</taxon>
        <taxon>Hyphomicrobiales</taxon>
        <taxon>Phyllobacteriaceae</taxon>
        <taxon>Allomesorhizobium</taxon>
    </lineage>
</organism>
<proteinExistence type="inferred from homology"/>
<dbReference type="SMART" id="SM00849">
    <property type="entry name" value="Lactamase_B"/>
    <property type="match status" value="1"/>
</dbReference>
<dbReference type="AlphaFoldDB" id="H0HUA3"/>
<keyword evidence="3 7" id="KW-0378">Hydrolase</keyword>
<dbReference type="RefSeq" id="WP_008837363.1">
    <property type="nucleotide sequence ID" value="NZ_AHAM01000149.1"/>
</dbReference>
<comment type="similarity">
    <text evidence="1">Belongs to the metallo-beta-lactamase superfamily.</text>
</comment>